<dbReference type="CDD" id="cd05233">
    <property type="entry name" value="SDR_c"/>
    <property type="match status" value="1"/>
</dbReference>
<evidence type="ECO:0000256" key="2">
    <source>
        <dbReference type="ARBA" id="ARBA00006484"/>
    </source>
</evidence>
<evidence type="ECO:0000256" key="3">
    <source>
        <dbReference type="ARBA" id="ARBA00023002"/>
    </source>
</evidence>
<dbReference type="PANTHER" id="PTHR43899:SF13">
    <property type="entry name" value="RH59310P"/>
    <property type="match status" value="1"/>
</dbReference>
<accession>A0ABR1FUR3</accession>
<keyword evidence="6" id="KW-1185">Reference proteome</keyword>
<gene>
    <name evidence="5" type="ORF">SO694_00026135</name>
</gene>
<dbReference type="EMBL" id="JBBJCI010000227">
    <property type="protein sequence ID" value="KAK7238912.1"/>
    <property type="molecule type" value="Genomic_DNA"/>
</dbReference>
<feature type="signal peptide" evidence="4">
    <location>
        <begin position="1"/>
        <end position="21"/>
    </location>
</feature>
<feature type="chain" id="PRO_5046419965" evidence="4">
    <location>
        <begin position="22"/>
        <end position="269"/>
    </location>
</feature>
<name>A0ABR1FUR3_AURAN</name>
<dbReference type="InterPro" id="IPR020904">
    <property type="entry name" value="Sc_DH/Rdtase_CS"/>
</dbReference>
<sequence length="269" mass="27104">MGLRQLLVCAAAAVAASQEWAVVTGASSGIGAALAQRAAAAGYGVVLHGRDRAALRRVGEGLGPDATWRVVVVDLATPSGAKKLHGACRGLDVALLLANAGAARTGAFLDDDLERVESLVALNVASTVDLCHRFGRDLRARGAGRVVITASLVGVPAHGCAGSAAYAATKAFLRSFGNALHDELAAAGVRVTVLLPGAVDTQFAGRAGMDDALVFKVPGARALGVVSAPDDVARAAFSRTGREVVPGLANRAYALATEALPNAAGRGRA</sequence>
<keyword evidence="3" id="KW-0560">Oxidoreductase</keyword>
<keyword evidence="4" id="KW-0732">Signal</keyword>
<dbReference type="Gene3D" id="3.40.50.720">
    <property type="entry name" value="NAD(P)-binding Rossmann-like Domain"/>
    <property type="match status" value="1"/>
</dbReference>
<proteinExistence type="inferred from homology"/>
<dbReference type="PROSITE" id="PS00061">
    <property type="entry name" value="ADH_SHORT"/>
    <property type="match status" value="1"/>
</dbReference>
<comment type="similarity">
    <text evidence="2">Belongs to the short-chain dehydrogenases/reductases (SDR) family.</text>
</comment>
<dbReference type="PANTHER" id="PTHR43899">
    <property type="entry name" value="RH59310P"/>
    <property type="match status" value="1"/>
</dbReference>
<reference evidence="5 6" key="1">
    <citation type="submission" date="2024-03" db="EMBL/GenBank/DDBJ databases">
        <title>Aureococcus anophagefferens CCMP1851 and Kratosvirus quantuckense: Draft genome of a second virus-susceptible host strain in the model system.</title>
        <authorList>
            <person name="Chase E."/>
            <person name="Truchon A.R."/>
            <person name="Schepens W."/>
            <person name="Wilhelm S.W."/>
        </authorList>
    </citation>
    <scope>NUCLEOTIDE SEQUENCE [LARGE SCALE GENOMIC DNA]</scope>
    <source>
        <strain evidence="5 6">CCMP1851</strain>
    </source>
</reference>
<dbReference type="Pfam" id="PF00106">
    <property type="entry name" value="adh_short"/>
    <property type="match status" value="1"/>
</dbReference>
<comment type="caution">
    <text evidence="5">The sequence shown here is derived from an EMBL/GenBank/DDBJ whole genome shotgun (WGS) entry which is preliminary data.</text>
</comment>
<evidence type="ECO:0000256" key="4">
    <source>
        <dbReference type="SAM" id="SignalP"/>
    </source>
</evidence>
<dbReference type="InterPro" id="IPR036291">
    <property type="entry name" value="NAD(P)-bd_dom_sf"/>
</dbReference>
<dbReference type="PRINTS" id="PR00081">
    <property type="entry name" value="GDHRDH"/>
</dbReference>
<evidence type="ECO:0000256" key="1">
    <source>
        <dbReference type="ARBA" id="ARBA00004240"/>
    </source>
</evidence>
<evidence type="ECO:0000313" key="6">
    <source>
        <dbReference type="Proteomes" id="UP001363151"/>
    </source>
</evidence>
<comment type="subcellular location">
    <subcellularLocation>
        <location evidence="1">Endoplasmic reticulum</location>
    </subcellularLocation>
</comment>
<dbReference type="InterPro" id="IPR002347">
    <property type="entry name" value="SDR_fam"/>
</dbReference>
<evidence type="ECO:0000313" key="5">
    <source>
        <dbReference type="EMBL" id="KAK7238912.1"/>
    </source>
</evidence>
<protein>
    <submittedName>
        <fullName evidence="5">3-oxo-behenoyl-CoA reductase</fullName>
    </submittedName>
</protein>
<dbReference type="InterPro" id="IPR051019">
    <property type="entry name" value="VLCFA-Steroid_DH"/>
</dbReference>
<dbReference type="SUPFAM" id="SSF51735">
    <property type="entry name" value="NAD(P)-binding Rossmann-fold domains"/>
    <property type="match status" value="1"/>
</dbReference>
<dbReference type="Proteomes" id="UP001363151">
    <property type="component" value="Unassembled WGS sequence"/>
</dbReference>
<organism evidence="5 6">
    <name type="scientific">Aureococcus anophagefferens</name>
    <name type="common">Harmful bloom alga</name>
    <dbReference type="NCBI Taxonomy" id="44056"/>
    <lineage>
        <taxon>Eukaryota</taxon>
        <taxon>Sar</taxon>
        <taxon>Stramenopiles</taxon>
        <taxon>Ochrophyta</taxon>
        <taxon>Pelagophyceae</taxon>
        <taxon>Pelagomonadales</taxon>
        <taxon>Pelagomonadaceae</taxon>
        <taxon>Aureococcus</taxon>
    </lineage>
</organism>